<dbReference type="AlphaFoldDB" id="A0A2Z7AW71"/>
<dbReference type="PANTHER" id="PTHR34198">
    <property type="entry name" value="OS01G0175100 PROTEIN"/>
    <property type="match status" value="1"/>
</dbReference>
<name>A0A2Z7AW71_9LAMI</name>
<accession>A0A2Z7AW71</accession>
<proteinExistence type="predicted"/>
<gene>
    <name evidence="1" type="ORF">F511_06030</name>
</gene>
<reference evidence="1 2" key="1">
    <citation type="journal article" date="2015" name="Proc. Natl. Acad. Sci. U.S.A.">
        <title>The resurrection genome of Boea hygrometrica: A blueprint for survival of dehydration.</title>
        <authorList>
            <person name="Xiao L."/>
            <person name="Yang G."/>
            <person name="Zhang L."/>
            <person name="Yang X."/>
            <person name="Zhao S."/>
            <person name="Ji Z."/>
            <person name="Zhou Q."/>
            <person name="Hu M."/>
            <person name="Wang Y."/>
            <person name="Chen M."/>
            <person name="Xu Y."/>
            <person name="Jin H."/>
            <person name="Xiao X."/>
            <person name="Hu G."/>
            <person name="Bao F."/>
            <person name="Hu Y."/>
            <person name="Wan P."/>
            <person name="Li L."/>
            <person name="Deng X."/>
            <person name="Kuang T."/>
            <person name="Xiang C."/>
            <person name="Zhu J.K."/>
            <person name="Oliver M.J."/>
            <person name="He Y."/>
        </authorList>
    </citation>
    <scope>NUCLEOTIDE SEQUENCE [LARGE SCALE GENOMIC DNA]</scope>
    <source>
        <strain evidence="2">cv. XS01</strain>
    </source>
</reference>
<dbReference type="Proteomes" id="UP000250235">
    <property type="component" value="Unassembled WGS sequence"/>
</dbReference>
<evidence type="ECO:0000313" key="1">
    <source>
        <dbReference type="EMBL" id="KZV26104.1"/>
    </source>
</evidence>
<dbReference type="EMBL" id="KV011788">
    <property type="protein sequence ID" value="KZV26104.1"/>
    <property type="molecule type" value="Genomic_DNA"/>
</dbReference>
<organism evidence="1 2">
    <name type="scientific">Dorcoceras hygrometricum</name>
    <dbReference type="NCBI Taxonomy" id="472368"/>
    <lineage>
        <taxon>Eukaryota</taxon>
        <taxon>Viridiplantae</taxon>
        <taxon>Streptophyta</taxon>
        <taxon>Embryophyta</taxon>
        <taxon>Tracheophyta</taxon>
        <taxon>Spermatophyta</taxon>
        <taxon>Magnoliopsida</taxon>
        <taxon>eudicotyledons</taxon>
        <taxon>Gunneridae</taxon>
        <taxon>Pentapetalae</taxon>
        <taxon>asterids</taxon>
        <taxon>lamiids</taxon>
        <taxon>Lamiales</taxon>
        <taxon>Gesneriaceae</taxon>
        <taxon>Didymocarpoideae</taxon>
        <taxon>Trichosporeae</taxon>
        <taxon>Loxocarpinae</taxon>
        <taxon>Dorcoceras</taxon>
    </lineage>
</organism>
<dbReference type="PANTHER" id="PTHR34198:SF1">
    <property type="entry name" value="OS01G0104300 PROTEIN"/>
    <property type="match status" value="1"/>
</dbReference>
<dbReference type="OrthoDB" id="1913905at2759"/>
<evidence type="ECO:0000313" key="2">
    <source>
        <dbReference type="Proteomes" id="UP000250235"/>
    </source>
</evidence>
<protein>
    <submittedName>
        <fullName evidence="1">Uncharacterized protein</fullName>
    </submittedName>
</protein>
<sequence length="120" mass="13579">MATTISHITTPIVSSAAPINPRKLFPNHRSAAVPQTNKWWAPLFGWSSEPDYIRMDPDPEVLPLQDTQTVQIGHDKSCLRGRLTEEKARELRKKTIESSNFHDIMYHSAIASRLASDISR</sequence>
<keyword evidence="2" id="KW-1185">Reference proteome</keyword>